<dbReference type="CDD" id="cd00211">
    <property type="entry name" value="PTS_IIA_fru"/>
    <property type="match status" value="1"/>
</dbReference>
<evidence type="ECO:0000256" key="2">
    <source>
        <dbReference type="ARBA" id="ARBA00022553"/>
    </source>
</evidence>
<dbReference type="GO" id="GO:0008982">
    <property type="term" value="F:protein-N(PI)-phosphohistidine-sugar phosphotransferase activity"/>
    <property type="evidence" value="ECO:0007669"/>
    <property type="project" value="InterPro"/>
</dbReference>
<dbReference type="GO" id="GO:0009401">
    <property type="term" value="P:phosphoenolpyruvate-dependent sugar phosphotransferase system"/>
    <property type="evidence" value="ECO:0007669"/>
    <property type="project" value="UniProtKB-KW"/>
</dbReference>
<dbReference type="InterPro" id="IPR002178">
    <property type="entry name" value="PTS_EIIA_type-2_dom"/>
</dbReference>
<dbReference type="PROSITE" id="PS51094">
    <property type="entry name" value="PTS_EIIA_TYPE_2"/>
    <property type="match status" value="1"/>
</dbReference>
<keyword evidence="3" id="KW-0762">Sugar transport</keyword>
<dbReference type="PANTHER" id="PTHR47738">
    <property type="entry name" value="PTS SYSTEM FRUCTOSE-LIKE EIIA COMPONENT-RELATED"/>
    <property type="match status" value="1"/>
</dbReference>
<keyword evidence="4" id="KW-0808">Transferase</keyword>
<dbReference type="InterPro" id="IPR004715">
    <property type="entry name" value="PTS_IIA_fruc"/>
</dbReference>
<dbReference type="InterPro" id="IPR051541">
    <property type="entry name" value="PTS_SugarTrans_NitroReg"/>
</dbReference>
<dbReference type="GO" id="GO:0016020">
    <property type="term" value="C:membrane"/>
    <property type="evidence" value="ECO:0007669"/>
    <property type="project" value="InterPro"/>
</dbReference>
<evidence type="ECO:0000256" key="5">
    <source>
        <dbReference type="ARBA" id="ARBA00022683"/>
    </source>
</evidence>
<keyword evidence="1" id="KW-0813">Transport</keyword>
<sequence>MSKTNSGGFDIANVIDERLIALDLDVTTKEGMLEELVDRLEQHGRISDREGFLNDVMWREGEGKTGIGMGVAIPHGKSSGVTRTALAIGTTKHPLAWESLDDEPVHVVILFAVTEGDSDIVHLKLLQHVAMLLAHEAFVERLHKTRSACEMIELLESSPDDYDS</sequence>
<dbReference type="RefSeq" id="WP_013709401.1">
    <property type="nucleotide sequence ID" value="NC_015389.1"/>
</dbReference>
<dbReference type="PROSITE" id="PS00372">
    <property type="entry name" value="PTS_EIIA_TYPE_2_HIS"/>
    <property type="match status" value="1"/>
</dbReference>
<dbReference type="OrthoDB" id="9782569at2"/>
<dbReference type="NCBIfam" id="TIGR00848">
    <property type="entry name" value="fruA"/>
    <property type="match status" value="1"/>
</dbReference>
<dbReference type="PANTHER" id="PTHR47738:SF2">
    <property type="entry name" value="PTS SYSTEM FRUCTOSE-LIKE EIIA COMPONENT"/>
    <property type="match status" value="1"/>
</dbReference>
<dbReference type="STRING" id="700015.Corgl_1560"/>
<keyword evidence="2" id="KW-0597">Phosphoprotein</keyword>
<dbReference type="Proteomes" id="UP000006851">
    <property type="component" value="Chromosome"/>
</dbReference>
<dbReference type="Gene3D" id="3.40.930.10">
    <property type="entry name" value="Mannitol-specific EII, Chain A"/>
    <property type="match status" value="1"/>
</dbReference>
<gene>
    <name evidence="7" type="ordered locus">Corgl_1560</name>
</gene>
<dbReference type="SUPFAM" id="SSF55804">
    <property type="entry name" value="Phoshotransferase/anion transport protein"/>
    <property type="match status" value="1"/>
</dbReference>
<organism evidence="7 8">
    <name type="scientific">Coriobacterium glomerans (strain ATCC 49209 / DSM 20642 / JCM 10262 / PW2)</name>
    <dbReference type="NCBI Taxonomy" id="700015"/>
    <lineage>
        <taxon>Bacteria</taxon>
        <taxon>Bacillati</taxon>
        <taxon>Actinomycetota</taxon>
        <taxon>Coriobacteriia</taxon>
        <taxon>Coriobacteriales</taxon>
        <taxon>Coriobacteriaceae</taxon>
        <taxon>Coriobacterium</taxon>
    </lineage>
</organism>
<evidence type="ECO:0000259" key="6">
    <source>
        <dbReference type="PROSITE" id="PS51094"/>
    </source>
</evidence>
<dbReference type="KEGG" id="cgo:Corgl_1560"/>
<evidence type="ECO:0000256" key="3">
    <source>
        <dbReference type="ARBA" id="ARBA00022597"/>
    </source>
</evidence>
<dbReference type="EMBL" id="CP002628">
    <property type="protein sequence ID" value="AEB07659.1"/>
    <property type="molecule type" value="Genomic_DNA"/>
</dbReference>
<evidence type="ECO:0000313" key="7">
    <source>
        <dbReference type="EMBL" id="AEB07659.1"/>
    </source>
</evidence>
<feature type="domain" description="PTS EIIA type-2" evidence="6">
    <location>
        <begin position="13"/>
        <end position="158"/>
    </location>
</feature>
<keyword evidence="5" id="KW-0598">Phosphotransferase system</keyword>
<dbReference type="AlphaFoldDB" id="F2NAY1"/>
<proteinExistence type="predicted"/>
<dbReference type="eggNOG" id="COG1762">
    <property type="taxonomic scope" value="Bacteria"/>
</dbReference>
<dbReference type="InterPro" id="IPR016152">
    <property type="entry name" value="PTrfase/Anion_transptr"/>
</dbReference>
<evidence type="ECO:0000256" key="1">
    <source>
        <dbReference type="ARBA" id="ARBA00022448"/>
    </source>
</evidence>
<keyword evidence="8" id="KW-1185">Reference proteome</keyword>
<accession>F2NAY1</accession>
<dbReference type="HOGENOM" id="CLU_072531_5_1_11"/>
<dbReference type="Pfam" id="PF00359">
    <property type="entry name" value="PTS_EIIA_2"/>
    <property type="match status" value="1"/>
</dbReference>
<evidence type="ECO:0000313" key="8">
    <source>
        <dbReference type="Proteomes" id="UP000006851"/>
    </source>
</evidence>
<protein>
    <submittedName>
        <fullName evidence="7">PTS IIA-like nitrogen-regulatory protein PtsN</fullName>
    </submittedName>
</protein>
<name>F2NAY1_CORGP</name>
<reference evidence="8" key="1">
    <citation type="journal article" date="2013" name="Stand. Genomic Sci.">
        <title>Complete genome sequence of Coriobacterium glomerans type strain (PW2(T)) from the midgut of Pyrrhocoris apterus L. (red soldier bug).</title>
        <authorList>
            <person name="Stackebrandt E."/>
            <person name="Zeytun A."/>
            <person name="Lapidus A."/>
            <person name="Nolan M."/>
            <person name="Lucas S."/>
            <person name="Hammon N."/>
            <person name="Deshpande S."/>
            <person name="Cheng J.F."/>
            <person name="Tapia R."/>
            <person name="Goodwin L.A."/>
            <person name="Pitluck S."/>
            <person name="Liolios K."/>
            <person name="Pagani I."/>
            <person name="Ivanova N."/>
            <person name="Mavromatis K."/>
            <person name="Mikhailova N."/>
            <person name="Huntemann M."/>
            <person name="Pati A."/>
            <person name="Chen A."/>
            <person name="Palaniappan K."/>
            <person name="Chang Y.J."/>
            <person name="Land M."/>
            <person name="Hauser L."/>
            <person name="Rohde M."/>
            <person name="Pukall R."/>
            <person name="Goker M."/>
            <person name="Detter J.C."/>
            <person name="Woyke T."/>
            <person name="Bristow J."/>
            <person name="Eisen J.A."/>
            <person name="Markowitz V."/>
            <person name="Hugenholtz P."/>
            <person name="Kyrpides N.C."/>
            <person name="Klenk H.P."/>
        </authorList>
    </citation>
    <scope>NUCLEOTIDE SEQUENCE</scope>
    <source>
        <strain evidence="8">ATCC 49209 / DSM 20642 / JCM 10262 / PW2</strain>
    </source>
</reference>
<evidence type="ECO:0000256" key="4">
    <source>
        <dbReference type="ARBA" id="ARBA00022679"/>
    </source>
</evidence>